<reference evidence="1 2" key="1">
    <citation type="submission" date="2014-05" db="EMBL/GenBank/DDBJ databases">
        <title>Virophage diversity revealed in metagenomes of freshwater ecosystems.</title>
        <authorList>
            <person name="Oh S."/>
        </authorList>
    </citation>
    <scope>NUCLEOTIDE SEQUENCE [LARGE SCALE GENOMIC DNA]</scope>
</reference>
<dbReference type="Proteomes" id="UP000247257">
    <property type="component" value="Segment"/>
</dbReference>
<proteinExistence type="predicted"/>
<evidence type="ECO:0000313" key="2">
    <source>
        <dbReference type="Proteomes" id="UP000247257"/>
    </source>
</evidence>
<keyword evidence="2" id="KW-1185">Reference proteome</keyword>
<name>A0A0R5K4Q4_9VIRU</name>
<protein>
    <submittedName>
        <fullName evidence="1">Uncharacterized protein</fullName>
    </submittedName>
</protein>
<gene>
    <name evidence="1" type="ORF">QLV_11</name>
</gene>
<organism evidence="1 2">
    <name type="scientific">Qinghai Lake virophage</name>
    <dbReference type="NCBI Taxonomy" id="1516115"/>
    <lineage>
        <taxon>Viruses</taxon>
        <taxon>Varidnaviria</taxon>
        <taxon>Bamfordvirae</taxon>
        <taxon>Preplasmiviricota</taxon>
        <taxon>Polisuviricotina</taxon>
        <taxon>Virophaviricetes</taxon>
        <taxon>Priklausovirales</taxon>
        <taxon>Omnilimnoviroviridae</taxon>
        <taxon>Panaquavirovirus</taxon>
        <taxon>Panaquavirovirus qinghaense</taxon>
    </lineage>
</organism>
<accession>A0A0R5K4Q4</accession>
<evidence type="ECO:0000313" key="1">
    <source>
        <dbReference type="EMBL" id="AIF72177.1"/>
    </source>
</evidence>
<sequence length="174" mass="20493">MKQNRITQERNKIANCYCKMIKNREKGDVVWTWNKTHMAFSVYKEEQFRPQMAELRRLAKEGEIVIKKYNSNSATTFDGNEWHFLVVQRVDKTYDTFDPAGLFLLGIGVEGDIYAFKRRTNRNRVQKYIMNGLDNGMCVLCNNDYGEWGNNPAPLKEYGKCCNECNVKKFYQQE</sequence>
<dbReference type="EMBL" id="KJ854379">
    <property type="protein sequence ID" value="AIF72177.1"/>
    <property type="molecule type" value="Genomic_DNA"/>
</dbReference>